<keyword evidence="1" id="KW-0472">Membrane</keyword>
<evidence type="ECO:0000313" key="2">
    <source>
        <dbReference type="EMBL" id="QKQ99082.1"/>
    </source>
</evidence>
<dbReference type="RefSeq" id="WP_174628627.1">
    <property type="nucleotide sequence ID" value="NZ_CP049074.1"/>
</dbReference>
<dbReference type="Proteomes" id="UP000509301">
    <property type="component" value="Chromosome"/>
</dbReference>
<keyword evidence="1" id="KW-1133">Transmembrane helix</keyword>
<organism evidence="2 3">
    <name type="scientific">Metallosphaera tengchongensis</name>
    <dbReference type="NCBI Taxonomy" id="1532350"/>
    <lineage>
        <taxon>Archaea</taxon>
        <taxon>Thermoproteota</taxon>
        <taxon>Thermoprotei</taxon>
        <taxon>Sulfolobales</taxon>
        <taxon>Sulfolobaceae</taxon>
        <taxon>Metallosphaera</taxon>
    </lineage>
</organism>
<dbReference type="OrthoDB" id="34679at2157"/>
<dbReference type="KEGG" id="mten:GWK48_00535"/>
<reference evidence="2 3" key="1">
    <citation type="submission" date="2020-02" db="EMBL/GenBank/DDBJ databases">
        <title>Comparative genome analysis reveals the metabolism and evolution of the thermophilic archaeal genus Metallosphaera.</title>
        <authorList>
            <person name="Jiang C."/>
        </authorList>
    </citation>
    <scope>NUCLEOTIDE SEQUENCE [LARGE SCALE GENOMIC DNA]</scope>
    <source>
        <strain evidence="2 3">Ric-A</strain>
    </source>
</reference>
<dbReference type="GeneID" id="55640387"/>
<dbReference type="NCBIfam" id="TIGR02537">
    <property type="entry name" value="arch_flag_Nterm"/>
    <property type="match status" value="1"/>
</dbReference>
<protein>
    <submittedName>
        <fullName evidence="2">Uncharacterized protein</fullName>
    </submittedName>
</protein>
<feature type="transmembrane region" description="Helical" evidence="1">
    <location>
        <begin position="7"/>
        <end position="29"/>
    </location>
</feature>
<keyword evidence="1" id="KW-0812">Transmembrane</keyword>
<evidence type="ECO:0000313" key="3">
    <source>
        <dbReference type="Proteomes" id="UP000509301"/>
    </source>
</evidence>
<accession>A0A6N0NT49</accession>
<proteinExistence type="predicted"/>
<sequence length="494" mass="55184">MRKGISNAIALLILIVVVLVIAVPALLYVSNSQQAATTQSALVNNYIYLKSLQVKQVQEGHPAIFYANSSILFYYTNGTFVPPTNLTITHILFLNGSIWQNVTQIHYPLEVSRFFNLSLPGYVQGHPIIIVTSLGNVFFLTPKSSIGPYSLSSKGGFTVVTQIYGSPPLSVSTNISTNIYGKFENFTTPVSFPNYTGTFVVKAPQYVFYERPNGSVVTGVFRNWIVLGTASLNSTNSTDVRVTLEGTSTVLEANYTPVTKIITISLKVHPSTNNICVLVDGRPYNFDNTINVTVPAGYINVSLKTLQFNYSGSNQNIIYHYSYDYSSFGSNKYDVTSFILFSLSNSSLNINYINNFNYVKIYIGYSVYNNGYMPNVTAIYYVKGFIGDYIIPGRQVYPLSPSSDVLFLNSSLYNYNEYYWVVNGTYSIGGTGNVLRGPFLVIYNNSNLQLFNNISWNPYIFLVNGTKSNNLVVTINDFTNITVEYVYEYGYDQF</sequence>
<evidence type="ECO:0000256" key="1">
    <source>
        <dbReference type="SAM" id="Phobius"/>
    </source>
</evidence>
<dbReference type="InterPro" id="IPR013373">
    <property type="entry name" value="Flagellin/pilin_N_arc"/>
</dbReference>
<gene>
    <name evidence="2" type="ORF">GWK48_00535</name>
</gene>
<name>A0A6N0NT49_9CREN</name>
<dbReference type="EMBL" id="CP049074">
    <property type="protein sequence ID" value="QKQ99082.1"/>
    <property type="molecule type" value="Genomic_DNA"/>
</dbReference>
<keyword evidence="3" id="KW-1185">Reference proteome</keyword>
<dbReference type="AlphaFoldDB" id="A0A6N0NT49"/>